<evidence type="ECO:0000313" key="2">
    <source>
        <dbReference type="EMBL" id="CAI3999983.1"/>
    </source>
</evidence>
<evidence type="ECO:0000313" key="4">
    <source>
        <dbReference type="EMBL" id="CAL4787295.1"/>
    </source>
</evidence>
<dbReference type="EMBL" id="CAMXCT020002710">
    <property type="protein sequence ID" value="CAL1153358.1"/>
    <property type="molecule type" value="Genomic_DNA"/>
</dbReference>
<keyword evidence="4" id="KW-0347">Helicase</keyword>
<keyword evidence="4" id="KW-0378">Hydrolase</keyword>
<accession>A0A9P1D016</accession>
<dbReference type="OrthoDB" id="10521415at2759"/>
<dbReference type="Proteomes" id="UP001152797">
    <property type="component" value="Unassembled WGS sequence"/>
</dbReference>
<reference evidence="2" key="1">
    <citation type="submission" date="2022-10" db="EMBL/GenBank/DDBJ databases">
        <authorList>
            <person name="Chen Y."/>
            <person name="Dougan E. K."/>
            <person name="Chan C."/>
            <person name="Rhodes N."/>
            <person name="Thang M."/>
        </authorList>
    </citation>
    <scope>NUCLEOTIDE SEQUENCE</scope>
</reference>
<proteinExistence type="predicted"/>
<dbReference type="GO" id="GO:0004386">
    <property type="term" value="F:helicase activity"/>
    <property type="evidence" value="ECO:0007669"/>
    <property type="project" value="UniProtKB-KW"/>
</dbReference>
<protein>
    <submittedName>
        <fullName evidence="4">ATP-dependent DNA helicase</fullName>
    </submittedName>
</protein>
<feature type="non-terminal residue" evidence="2">
    <location>
        <position position="1"/>
    </location>
</feature>
<dbReference type="EMBL" id="CAMXCT030002710">
    <property type="protein sequence ID" value="CAL4787295.1"/>
    <property type="molecule type" value="Genomic_DNA"/>
</dbReference>
<reference evidence="3" key="2">
    <citation type="submission" date="2024-04" db="EMBL/GenBank/DDBJ databases">
        <authorList>
            <person name="Chen Y."/>
            <person name="Shah S."/>
            <person name="Dougan E. K."/>
            <person name="Thang M."/>
            <person name="Chan C."/>
        </authorList>
    </citation>
    <scope>NUCLEOTIDE SEQUENCE [LARGE SCALE GENOMIC DNA]</scope>
</reference>
<dbReference type="EMBL" id="CAMXCT010002710">
    <property type="protein sequence ID" value="CAI3999983.1"/>
    <property type="molecule type" value="Genomic_DNA"/>
</dbReference>
<keyword evidence="4" id="KW-0547">Nucleotide-binding</keyword>
<dbReference type="InterPro" id="IPR011990">
    <property type="entry name" value="TPR-like_helical_dom_sf"/>
</dbReference>
<comment type="caution">
    <text evidence="2">The sequence shown here is derived from an EMBL/GenBank/DDBJ whole genome shotgun (WGS) entry which is preliminary data.</text>
</comment>
<evidence type="ECO:0000313" key="5">
    <source>
        <dbReference type="Proteomes" id="UP001152797"/>
    </source>
</evidence>
<organism evidence="2">
    <name type="scientific">Cladocopium goreaui</name>
    <dbReference type="NCBI Taxonomy" id="2562237"/>
    <lineage>
        <taxon>Eukaryota</taxon>
        <taxon>Sar</taxon>
        <taxon>Alveolata</taxon>
        <taxon>Dinophyceae</taxon>
        <taxon>Suessiales</taxon>
        <taxon>Symbiodiniaceae</taxon>
        <taxon>Cladocopium</taxon>
    </lineage>
</organism>
<keyword evidence="5" id="KW-1185">Reference proteome</keyword>
<dbReference type="Gene3D" id="1.25.40.10">
    <property type="entry name" value="Tetratricopeptide repeat domain"/>
    <property type="match status" value="1"/>
</dbReference>
<evidence type="ECO:0000313" key="3">
    <source>
        <dbReference type="EMBL" id="CAL1153358.1"/>
    </source>
</evidence>
<dbReference type="SUPFAM" id="SSF48452">
    <property type="entry name" value="TPR-like"/>
    <property type="match status" value="1"/>
</dbReference>
<keyword evidence="4" id="KW-0067">ATP-binding</keyword>
<keyword evidence="1" id="KW-0175">Coiled coil</keyword>
<sequence>LGNLRAEAAALSAVAKVCLHIKAPAEAIQALDGAQANYKKLKDRKKEAAVVHLAVKAQLLQGDAVNALRAAKEARGLARELRDRKAEAEALDAASQVHLAKRDFHEALDCAKSMAAIYEELQEDLAAAKAKQLLCSVYLAKGDARAAVDIGEDAVALFRKLQDPQVSSTESVTITLKHGSIDVIVHGQGPVLTRSASSPCLPGWVKPGEGPSKLDQLDQLDQLDLHIRGECRPCLFFTRKADGCRKGDQCEHCHYCTAAETRKKLNRAKVLNKKAKFQRQ</sequence>
<dbReference type="AlphaFoldDB" id="A0A9P1D016"/>
<name>A0A9P1D016_9DINO</name>
<feature type="coiled-coil region" evidence="1">
    <location>
        <begin position="31"/>
        <end position="131"/>
    </location>
</feature>
<gene>
    <name evidence="2" type="ORF">C1SCF055_LOCUS26139</name>
</gene>
<evidence type="ECO:0000256" key="1">
    <source>
        <dbReference type="SAM" id="Coils"/>
    </source>
</evidence>